<evidence type="ECO:0000313" key="1">
    <source>
        <dbReference type="EMBL" id="EGV18929.1"/>
    </source>
</evidence>
<sequence length="76" mass="8179">MSSSPLLLNESWTITADIELPEGGGNGMIVTEGGLEVGPGLYLRDGRPTFVDNLLSLERPTLPGRILCPEESRRSP</sequence>
<accession>F9U9Y1</accession>
<gene>
    <name evidence="1" type="ORF">ThimaDRAFT_1733</name>
</gene>
<proteinExistence type="predicted"/>
<name>F9U9Y1_9GAMM</name>
<protein>
    <submittedName>
        <fullName evidence="1">Uncharacterized protein</fullName>
    </submittedName>
</protein>
<dbReference type="EMBL" id="AFWV01000005">
    <property type="protein sequence ID" value="EGV18929.1"/>
    <property type="molecule type" value="Genomic_DNA"/>
</dbReference>
<dbReference type="eggNOG" id="COG3119">
    <property type="taxonomic scope" value="Bacteria"/>
</dbReference>
<organism evidence="1 2">
    <name type="scientific">Thiocapsa marina 5811</name>
    <dbReference type="NCBI Taxonomy" id="768671"/>
    <lineage>
        <taxon>Bacteria</taxon>
        <taxon>Pseudomonadati</taxon>
        <taxon>Pseudomonadota</taxon>
        <taxon>Gammaproteobacteria</taxon>
        <taxon>Chromatiales</taxon>
        <taxon>Chromatiaceae</taxon>
        <taxon>Thiocapsa</taxon>
    </lineage>
</organism>
<dbReference type="AlphaFoldDB" id="F9U9Y1"/>
<dbReference type="Proteomes" id="UP000005459">
    <property type="component" value="Unassembled WGS sequence"/>
</dbReference>
<evidence type="ECO:0000313" key="2">
    <source>
        <dbReference type="Proteomes" id="UP000005459"/>
    </source>
</evidence>
<dbReference type="STRING" id="768671.ThimaDRAFT_1733"/>
<keyword evidence="2" id="KW-1185">Reference proteome</keyword>
<reference evidence="1 2" key="1">
    <citation type="submission" date="2011-06" db="EMBL/GenBank/DDBJ databases">
        <title>The draft genome of Thiocapsa marina 5811.</title>
        <authorList>
            <consortium name="US DOE Joint Genome Institute (JGI-PGF)"/>
            <person name="Lucas S."/>
            <person name="Han J."/>
            <person name="Cheng J.-F."/>
            <person name="Goodwin L."/>
            <person name="Pitluck S."/>
            <person name="Peters L."/>
            <person name="Land M.L."/>
            <person name="Hauser L."/>
            <person name="Vogl K."/>
            <person name="Liu Z."/>
            <person name="Imhoff J."/>
            <person name="Thiel V."/>
            <person name="Frigaard N.-U."/>
            <person name="Bryant D."/>
            <person name="Woyke T.J."/>
        </authorList>
    </citation>
    <scope>NUCLEOTIDE SEQUENCE [LARGE SCALE GENOMIC DNA]</scope>
    <source>
        <strain evidence="1 2">5811</strain>
    </source>
</reference>
<dbReference type="RefSeq" id="WP_007192609.1">
    <property type="nucleotide sequence ID" value="NZ_AFWV01000005.1"/>
</dbReference>